<accession>A0A0F9AIF2</accession>
<organism evidence="1">
    <name type="scientific">marine sediment metagenome</name>
    <dbReference type="NCBI Taxonomy" id="412755"/>
    <lineage>
        <taxon>unclassified sequences</taxon>
        <taxon>metagenomes</taxon>
        <taxon>ecological metagenomes</taxon>
    </lineage>
</organism>
<name>A0A0F9AIF2_9ZZZZ</name>
<protein>
    <submittedName>
        <fullName evidence="1">Uncharacterized protein</fullName>
    </submittedName>
</protein>
<evidence type="ECO:0000313" key="1">
    <source>
        <dbReference type="EMBL" id="KKK71941.1"/>
    </source>
</evidence>
<gene>
    <name evidence="1" type="ORF">LCGC14_2908880</name>
</gene>
<proteinExistence type="predicted"/>
<comment type="caution">
    <text evidence="1">The sequence shown here is derived from an EMBL/GenBank/DDBJ whole genome shotgun (WGS) entry which is preliminary data.</text>
</comment>
<dbReference type="InterPro" id="IPR010239">
    <property type="entry name" value="CHP02001"/>
</dbReference>
<dbReference type="Pfam" id="PF09694">
    <property type="entry name" value="Gcw_chp"/>
    <property type="match status" value="1"/>
</dbReference>
<reference evidence="1" key="1">
    <citation type="journal article" date="2015" name="Nature">
        <title>Complex archaea that bridge the gap between prokaryotes and eukaryotes.</title>
        <authorList>
            <person name="Spang A."/>
            <person name="Saw J.H."/>
            <person name="Jorgensen S.L."/>
            <person name="Zaremba-Niedzwiedzka K."/>
            <person name="Martijn J."/>
            <person name="Lind A.E."/>
            <person name="van Eijk R."/>
            <person name="Schleper C."/>
            <person name="Guy L."/>
            <person name="Ettema T.J."/>
        </authorList>
    </citation>
    <scope>NUCLEOTIDE SEQUENCE</scope>
</reference>
<dbReference type="EMBL" id="LAZR01057505">
    <property type="protein sequence ID" value="KKK71941.1"/>
    <property type="molecule type" value="Genomic_DNA"/>
</dbReference>
<sequence>MKELRCLVIGFSVLFLGNSMVFAENEVGFELTADYFGKYIWRGQNLSDDPVFQPGLSVSYGNLTAGIWGNMDLRNINGNSGDFSEVDYSLDYSSTFPGIEGVGYSVGVIYYDFPGTAVKDTTEAYWGLNFDLPLSPSITVYHDVDEAEGSYVSLAIGHSIERIAELGPGIPVGMEIGASLGWGSGSYNKYYWGTEQSKLQDLTFSVSFPMEIAGWTLSPSLNYITLVSDDIRDTDVYGTDSDFFFAGISLSKSF</sequence>
<dbReference type="AlphaFoldDB" id="A0A0F9AIF2"/>